<keyword evidence="2" id="KW-0285">Flavoprotein</keyword>
<dbReference type="Gene3D" id="3.20.20.70">
    <property type="entry name" value="Aldolase class I"/>
    <property type="match status" value="1"/>
</dbReference>
<dbReference type="PANTHER" id="PTHR43303">
    <property type="entry name" value="NADPH DEHYDROGENASE C23G7.10C-RELATED"/>
    <property type="match status" value="1"/>
</dbReference>
<dbReference type="PANTHER" id="PTHR43303:SF4">
    <property type="entry name" value="NADPH DEHYDROGENASE C23G7.10C-RELATED"/>
    <property type="match status" value="1"/>
</dbReference>
<dbReference type="EMBL" id="CAJMWY010002982">
    <property type="protein sequence ID" value="CAE6497449.1"/>
    <property type="molecule type" value="Genomic_DNA"/>
</dbReference>
<gene>
    <name evidence="7" type="ORF">RDB_LOCUS118667</name>
</gene>
<evidence type="ECO:0000313" key="8">
    <source>
        <dbReference type="Proteomes" id="UP000663861"/>
    </source>
</evidence>
<dbReference type="GO" id="GO:0050661">
    <property type="term" value="F:NADP binding"/>
    <property type="evidence" value="ECO:0007669"/>
    <property type="project" value="InterPro"/>
</dbReference>
<evidence type="ECO:0000256" key="2">
    <source>
        <dbReference type="ARBA" id="ARBA00022630"/>
    </source>
</evidence>
<evidence type="ECO:0000256" key="5">
    <source>
        <dbReference type="ARBA" id="ARBA00023002"/>
    </source>
</evidence>
<reference evidence="7" key="1">
    <citation type="submission" date="2021-01" db="EMBL/GenBank/DDBJ databases">
        <authorList>
            <person name="Kaushik A."/>
        </authorList>
    </citation>
    <scope>NUCLEOTIDE SEQUENCE</scope>
    <source>
        <strain evidence="7">AG4-RS23</strain>
    </source>
</reference>
<dbReference type="Proteomes" id="UP000663861">
    <property type="component" value="Unassembled WGS sequence"/>
</dbReference>
<organism evidence="7 8">
    <name type="scientific">Rhizoctonia solani</name>
    <dbReference type="NCBI Taxonomy" id="456999"/>
    <lineage>
        <taxon>Eukaryota</taxon>
        <taxon>Fungi</taxon>
        <taxon>Dikarya</taxon>
        <taxon>Basidiomycota</taxon>
        <taxon>Agaricomycotina</taxon>
        <taxon>Agaricomycetes</taxon>
        <taxon>Cantharellales</taxon>
        <taxon>Ceratobasidiaceae</taxon>
        <taxon>Rhizoctonia</taxon>
    </lineage>
</organism>
<evidence type="ECO:0000256" key="1">
    <source>
        <dbReference type="ARBA" id="ARBA00001917"/>
    </source>
</evidence>
<dbReference type="InterPro" id="IPR013785">
    <property type="entry name" value="Aldolase_TIM"/>
</dbReference>
<evidence type="ECO:0000259" key="6">
    <source>
        <dbReference type="Pfam" id="PF00724"/>
    </source>
</evidence>
<keyword evidence="4" id="KW-0521">NADP</keyword>
<keyword evidence="5" id="KW-0560">Oxidoreductase</keyword>
<proteinExistence type="predicted"/>
<evidence type="ECO:0000313" key="7">
    <source>
        <dbReference type="EMBL" id="CAE6497449.1"/>
    </source>
</evidence>
<dbReference type="InterPro" id="IPR001155">
    <property type="entry name" value="OxRdtase_FMN_N"/>
</dbReference>
<name>A0A8H3HCL5_9AGAM</name>
<feature type="domain" description="NADH:flavin oxidoreductase/NADH oxidase N-terminal" evidence="6">
    <location>
        <begin position="63"/>
        <end position="419"/>
    </location>
</feature>
<comment type="cofactor">
    <cofactor evidence="1">
        <name>FMN</name>
        <dbReference type="ChEBI" id="CHEBI:58210"/>
    </cofactor>
</comment>
<dbReference type="GO" id="GO:0010181">
    <property type="term" value="F:FMN binding"/>
    <property type="evidence" value="ECO:0007669"/>
    <property type="project" value="InterPro"/>
</dbReference>
<dbReference type="CDD" id="cd02932">
    <property type="entry name" value="OYE_YqiM_FMN"/>
    <property type="match status" value="1"/>
</dbReference>
<evidence type="ECO:0000256" key="4">
    <source>
        <dbReference type="ARBA" id="ARBA00022857"/>
    </source>
</evidence>
<evidence type="ECO:0000256" key="3">
    <source>
        <dbReference type="ARBA" id="ARBA00022643"/>
    </source>
</evidence>
<protein>
    <recommendedName>
        <fullName evidence="6">NADH:flavin oxidoreductase/NADH oxidase N-terminal domain-containing protein</fullName>
    </recommendedName>
</protein>
<dbReference type="SUPFAM" id="SSF51395">
    <property type="entry name" value="FMN-linked oxidoreductases"/>
    <property type="match status" value="1"/>
</dbReference>
<sequence length="444" mass="49817">MCIRRPAYINTQPEISMTIPPLFKNVPTPGVDEYYPLNEPRIGTPLSKRSKQEDYPQNRNIPKLFQPLNIRDVEFKNRIWVSPMCLYSAVDGHMTDWHLVHLGAFAIRGAGMVMLESTAVSPEGRITPECPGIWSDSHIAPMKRIVDFIHGQGTTVGIQLAHAGRKASILAPYVFDRRQKAGGEGSESEVARVEEGGWPDNVVGPSDIPFSEHLAKPHALTRDGMKRLLQAYVDAIDRCKKIGFDFIEIHGAHGYLLHNFYSPISNNRTDEYGGSLENRLRFPLEVVRTVRAIWDKPLFFRISGSEYAEPEKDANGDWVSWGIEQSVELATKLKEEGIDLLDVSSGGNYVHQKIKPVPGYQLPFAERIKKELPDLLVGAVGLITEPKQAEGVLQEGKADAVLFARELLRHIDFPLYAAHELGIAVKPTNQYEMAWSRMMTPKTE</sequence>
<comment type="caution">
    <text evidence="7">The sequence shown here is derived from an EMBL/GenBank/DDBJ whole genome shotgun (WGS) entry which is preliminary data.</text>
</comment>
<accession>A0A8H3HCL5</accession>
<keyword evidence="3" id="KW-0288">FMN</keyword>
<dbReference type="Pfam" id="PF00724">
    <property type="entry name" value="Oxidored_FMN"/>
    <property type="match status" value="1"/>
</dbReference>
<dbReference type="InterPro" id="IPR044152">
    <property type="entry name" value="YqjM-like"/>
</dbReference>
<dbReference type="AlphaFoldDB" id="A0A8H3HCL5"/>
<dbReference type="GO" id="GO:0003959">
    <property type="term" value="F:NADPH dehydrogenase activity"/>
    <property type="evidence" value="ECO:0007669"/>
    <property type="project" value="InterPro"/>
</dbReference>